<gene>
    <name evidence="6" type="ORF">AAIG11_05955</name>
</gene>
<evidence type="ECO:0000256" key="2">
    <source>
        <dbReference type="ARBA" id="ARBA00023125"/>
    </source>
</evidence>
<dbReference type="RefSeq" id="WP_343185328.1">
    <property type="nucleotide sequence ID" value="NZ_JBCITM010000004.1"/>
</dbReference>
<keyword evidence="7" id="KW-1185">Reference proteome</keyword>
<name>A0ABU9VS58_9CLOT</name>
<evidence type="ECO:0000313" key="7">
    <source>
        <dbReference type="Proteomes" id="UP001407405"/>
    </source>
</evidence>
<evidence type="ECO:0000256" key="1">
    <source>
        <dbReference type="ARBA" id="ARBA00023015"/>
    </source>
</evidence>
<dbReference type="PRINTS" id="PR00455">
    <property type="entry name" value="HTHTETR"/>
</dbReference>
<evidence type="ECO:0000313" key="6">
    <source>
        <dbReference type="EMBL" id="MEN1760005.1"/>
    </source>
</evidence>
<dbReference type="Pfam" id="PF00440">
    <property type="entry name" value="TetR_N"/>
    <property type="match status" value="1"/>
</dbReference>
<sequence length="186" mass="21039">MAQESTKEKILKMAKEIILDKGVNHFTLEEVAKQAGISKGGLLYHFNSKEALIKGMLQHYMNDVAVEMGISQETTDKMRVERVLLESIRQMGHNPCEYEKNSAGLLAAIVMNRELIEPLKEYHHNMSTWIAACDDSTLAHILFFALAGIRLSTMMGLNDFDNEAQEQLLSRMAQMARDINHQDTEA</sequence>
<comment type="caution">
    <text evidence="6">The sequence shown here is derived from an EMBL/GenBank/DDBJ whole genome shotgun (WGS) entry which is preliminary data.</text>
</comment>
<keyword evidence="1" id="KW-0805">Transcription regulation</keyword>
<dbReference type="PANTHER" id="PTHR47506">
    <property type="entry name" value="TRANSCRIPTIONAL REGULATORY PROTEIN"/>
    <property type="match status" value="1"/>
</dbReference>
<reference evidence="6 7" key="1">
    <citation type="submission" date="2024-04" db="EMBL/GenBank/DDBJ databases">
        <title>Genome sequencing and metabolic network reconstruction of aminoacids and betaine degradation by Anoxynatronum sibiricum.</title>
        <authorList>
            <person name="Detkova E.N."/>
            <person name="Boltjanskaja Y.V."/>
            <person name="Mardanov A.V."/>
            <person name="Kevbrin V."/>
        </authorList>
    </citation>
    <scope>NUCLEOTIDE SEQUENCE [LARGE SCALE GENOMIC DNA]</scope>
    <source>
        <strain evidence="6 7">Z-7981</strain>
    </source>
</reference>
<proteinExistence type="predicted"/>
<evidence type="ECO:0000256" key="4">
    <source>
        <dbReference type="PROSITE-ProRule" id="PRU00335"/>
    </source>
</evidence>
<evidence type="ECO:0000259" key="5">
    <source>
        <dbReference type="PROSITE" id="PS50977"/>
    </source>
</evidence>
<keyword evidence="3" id="KW-0804">Transcription</keyword>
<dbReference type="PROSITE" id="PS50977">
    <property type="entry name" value="HTH_TETR_2"/>
    <property type="match status" value="1"/>
</dbReference>
<dbReference type="PANTHER" id="PTHR47506:SF1">
    <property type="entry name" value="HTH-TYPE TRANSCRIPTIONAL REGULATOR YJDC"/>
    <property type="match status" value="1"/>
</dbReference>
<dbReference type="InterPro" id="IPR041479">
    <property type="entry name" value="TetR_CgmR_C"/>
</dbReference>
<accession>A0ABU9VS58</accession>
<dbReference type="Proteomes" id="UP001407405">
    <property type="component" value="Unassembled WGS sequence"/>
</dbReference>
<dbReference type="Pfam" id="PF17937">
    <property type="entry name" value="TetR_C_28"/>
    <property type="match status" value="1"/>
</dbReference>
<keyword evidence="2 4" id="KW-0238">DNA-binding</keyword>
<dbReference type="InterPro" id="IPR009057">
    <property type="entry name" value="Homeodomain-like_sf"/>
</dbReference>
<evidence type="ECO:0000256" key="3">
    <source>
        <dbReference type="ARBA" id="ARBA00023163"/>
    </source>
</evidence>
<feature type="DNA-binding region" description="H-T-H motif" evidence="4">
    <location>
        <begin position="27"/>
        <end position="46"/>
    </location>
</feature>
<dbReference type="InterPro" id="IPR001647">
    <property type="entry name" value="HTH_TetR"/>
</dbReference>
<dbReference type="Gene3D" id="1.10.357.10">
    <property type="entry name" value="Tetracycline Repressor, domain 2"/>
    <property type="match status" value="1"/>
</dbReference>
<dbReference type="SUPFAM" id="SSF46689">
    <property type="entry name" value="Homeodomain-like"/>
    <property type="match status" value="1"/>
</dbReference>
<protein>
    <submittedName>
        <fullName evidence="6">TetR/AcrR family transcriptional regulator</fullName>
    </submittedName>
</protein>
<dbReference type="EMBL" id="JBCITM010000004">
    <property type="protein sequence ID" value="MEN1760005.1"/>
    <property type="molecule type" value="Genomic_DNA"/>
</dbReference>
<feature type="domain" description="HTH tetR-type" evidence="5">
    <location>
        <begin position="4"/>
        <end position="64"/>
    </location>
</feature>
<organism evidence="6 7">
    <name type="scientific">Anoxynatronum sibiricum</name>
    <dbReference type="NCBI Taxonomy" id="210623"/>
    <lineage>
        <taxon>Bacteria</taxon>
        <taxon>Bacillati</taxon>
        <taxon>Bacillota</taxon>
        <taxon>Clostridia</taxon>
        <taxon>Eubacteriales</taxon>
        <taxon>Clostridiaceae</taxon>
        <taxon>Anoxynatronum</taxon>
    </lineage>
</organism>